<evidence type="ECO:0000256" key="1">
    <source>
        <dbReference type="ARBA" id="ARBA00006211"/>
    </source>
</evidence>
<keyword evidence="5" id="KW-0378">Hydrolase</keyword>
<keyword evidence="2" id="KW-0533">Nickel</keyword>
<dbReference type="EMBL" id="PTPZ01000005">
    <property type="protein sequence ID" value="PPZ91242.1"/>
    <property type="molecule type" value="Genomic_DNA"/>
</dbReference>
<dbReference type="InterPro" id="IPR003495">
    <property type="entry name" value="CobW/HypB/UreG_nucleotide-bd"/>
</dbReference>
<keyword evidence="4" id="KW-0547">Nucleotide-binding</keyword>
<protein>
    <submittedName>
        <fullName evidence="10">Hydrogenase accessory protein HypB</fullName>
    </submittedName>
</protein>
<evidence type="ECO:0000256" key="8">
    <source>
        <dbReference type="SAM" id="MobiDB-lite"/>
    </source>
</evidence>
<dbReference type="InterPro" id="IPR027417">
    <property type="entry name" value="P-loop_NTPase"/>
</dbReference>
<feature type="compositionally biased region" description="Basic residues" evidence="8">
    <location>
        <begin position="24"/>
        <end position="38"/>
    </location>
</feature>
<name>A0A2S7I3S6_9FLAO</name>
<dbReference type="PANTHER" id="PTHR30134:SF2">
    <property type="entry name" value="HYDROGENASE MATURATION FACTOR HYPB"/>
    <property type="match status" value="1"/>
</dbReference>
<keyword evidence="6" id="KW-0862">Zinc</keyword>
<dbReference type="GO" id="GO:0051604">
    <property type="term" value="P:protein maturation"/>
    <property type="evidence" value="ECO:0007669"/>
    <property type="project" value="InterPro"/>
</dbReference>
<dbReference type="CDD" id="cd05390">
    <property type="entry name" value="HypB"/>
    <property type="match status" value="1"/>
</dbReference>
<sequence length="294" mass="33479">MCSTCGCSSNENGITLTKMGENRHTHHHHNGHTHSHEHHHGDHSHSHEHHHEHGHEHNHDHEHHHHDHNHDHHHHHDVNIVELEKDILHQNQLVAERNRGFFEALNIFAMNLVSSPGSGKTSLLEKTIADLKGEIEFSVIEGDQQTTNDAARIHALNVPVLQINTGKGCHLDSEMIAKSLKELKPKQNSILMIENVGNLVCPAMFDLGENQRVVIISTTEGEDKPLKYPDMFYSSNICIINKIDLLPYLKFDVEKLKENTKKVNPNIQFFEVSATSGEGMEAWYEFLRSKIVKS</sequence>
<dbReference type="GO" id="GO:0016151">
    <property type="term" value="F:nickel cation binding"/>
    <property type="evidence" value="ECO:0007669"/>
    <property type="project" value="InterPro"/>
</dbReference>
<evidence type="ECO:0000313" key="11">
    <source>
        <dbReference type="Proteomes" id="UP000238565"/>
    </source>
</evidence>
<evidence type="ECO:0000256" key="2">
    <source>
        <dbReference type="ARBA" id="ARBA00022596"/>
    </source>
</evidence>
<dbReference type="NCBIfam" id="TIGR00073">
    <property type="entry name" value="hypB"/>
    <property type="match status" value="1"/>
</dbReference>
<dbReference type="GO" id="GO:0003924">
    <property type="term" value="F:GTPase activity"/>
    <property type="evidence" value="ECO:0007669"/>
    <property type="project" value="InterPro"/>
</dbReference>
<keyword evidence="7" id="KW-0342">GTP-binding</keyword>
<dbReference type="GO" id="GO:0005525">
    <property type="term" value="F:GTP binding"/>
    <property type="evidence" value="ECO:0007669"/>
    <property type="project" value="UniProtKB-KW"/>
</dbReference>
<evidence type="ECO:0000256" key="4">
    <source>
        <dbReference type="ARBA" id="ARBA00022741"/>
    </source>
</evidence>
<comment type="caution">
    <text evidence="10">The sequence shown here is derived from an EMBL/GenBank/DDBJ whole genome shotgun (WGS) entry which is preliminary data.</text>
</comment>
<comment type="similarity">
    <text evidence="1">Belongs to the SIMIBI class G3E GTPase family. HypB/HupM subfamily.</text>
</comment>
<dbReference type="AlphaFoldDB" id="A0A2S7I3S6"/>
<feature type="compositionally biased region" description="Basic residues" evidence="8">
    <location>
        <begin position="62"/>
        <end position="76"/>
    </location>
</feature>
<accession>A0A2S7I3S6</accession>
<evidence type="ECO:0000256" key="6">
    <source>
        <dbReference type="ARBA" id="ARBA00022833"/>
    </source>
</evidence>
<keyword evidence="3" id="KW-0479">Metal-binding</keyword>
<organism evidence="10 11">
    <name type="scientific">Cloacibacterium normanense</name>
    <dbReference type="NCBI Taxonomy" id="237258"/>
    <lineage>
        <taxon>Bacteria</taxon>
        <taxon>Pseudomonadati</taxon>
        <taxon>Bacteroidota</taxon>
        <taxon>Flavobacteriia</taxon>
        <taxon>Flavobacteriales</taxon>
        <taxon>Weeksellaceae</taxon>
    </lineage>
</organism>
<feature type="region of interest" description="Disordered" evidence="8">
    <location>
        <begin position="23"/>
        <end position="76"/>
    </location>
</feature>
<feature type="domain" description="CobW/HypB/UreG nucleotide-binding" evidence="9">
    <location>
        <begin position="110"/>
        <end position="270"/>
    </location>
</feature>
<dbReference type="Pfam" id="PF02492">
    <property type="entry name" value="cobW"/>
    <property type="match status" value="1"/>
</dbReference>
<dbReference type="RefSeq" id="WP_104793919.1">
    <property type="nucleotide sequence ID" value="NZ_PTPZ01000005.1"/>
</dbReference>
<dbReference type="InterPro" id="IPR004392">
    <property type="entry name" value="Hyd_mat_HypB"/>
</dbReference>
<evidence type="ECO:0000259" key="9">
    <source>
        <dbReference type="Pfam" id="PF02492"/>
    </source>
</evidence>
<gene>
    <name evidence="10" type="primary">hypB</name>
    <name evidence="10" type="ORF">C3729_09515</name>
</gene>
<proteinExistence type="inferred from homology"/>
<evidence type="ECO:0000313" key="10">
    <source>
        <dbReference type="EMBL" id="PPZ91242.1"/>
    </source>
</evidence>
<dbReference type="Proteomes" id="UP000238565">
    <property type="component" value="Unassembled WGS sequence"/>
</dbReference>
<dbReference type="PANTHER" id="PTHR30134">
    <property type="entry name" value="HYDROGENASE PROTEIN ASSEMBLY PROTEIN, NICKEL CHAPERONE"/>
    <property type="match status" value="1"/>
</dbReference>
<reference evidence="10 11" key="1">
    <citation type="submission" date="2018-02" db="EMBL/GenBank/DDBJ databases">
        <title>Draft genome sequence of bacterial isolates from marine environment.</title>
        <authorList>
            <person name="Singh S.K."/>
            <person name="Hill R."/>
            <person name="Major S."/>
            <person name="Cai H."/>
            <person name="Li Y."/>
        </authorList>
    </citation>
    <scope>NUCLEOTIDE SEQUENCE [LARGE SCALE GENOMIC DNA]</scope>
    <source>
        <strain evidence="10 11">IMET F</strain>
    </source>
</reference>
<dbReference type="GO" id="GO:0008270">
    <property type="term" value="F:zinc ion binding"/>
    <property type="evidence" value="ECO:0007669"/>
    <property type="project" value="TreeGrafter"/>
</dbReference>
<feature type="compositionally biased region" description="Basic and acidic residues" evidence="8">
    <location>
        <begin position="39"/>
        <end position="61"/>
    </location>
</feature>
<dbReference type="Gene3D" id="3.40.50.300">
    <property type="entry name" value="P-loop containing nucleotide triphosphate hydrolases"/>
    <property type="match status" value="1"/>
</dbReference>
<evidence type="ECO:0000256" key="5">
    <source>
        <dbReference type="ARBA" id="ARBA00022801"/>
    </source>
</evidence>
<evidence type="ECO:0000256" key="3">
    <source>
        <dbReference type="ARBA" id="ARBA00022723"/>
    </source>
</evidence>
<evidence type="ECO:0000256" key="7">
    <source>
        <dbReference type="ARBA" id="ARBA00023134"/>
    </source>
</evidence>
<dbReference type="SUPFAM" id="SSF52540">
    <property type="entry name" value="P-loop containing nucleoside triphosphate hydrolases"/>
    <property type="match status" value="1"/>
</dbReference>